<dbReference type="Proteomes" id="UP001596004">
    <property type="component" value="Unassembled WGS sequence"/>
</dbReference>
<dbReference type="Gene3D" id="3.30.1330.60">
    <property type="entry name" value="OmpA-like domain"/>
    <property type="match status" value="1"/>
</dbReference>
<dbReference type="CDD" id="cd07185">
    <property type="entry name" value="OmpA_C-like"/>
    <property type="match status" value="1"/>
</dbReference>
<accession>A0ABV9CNR7</accession>
<gene>
    <name evidence="4" type="ORF">ACFO60_25205</name>
</gene>
<name>A0ABV9CNR7_9ACTN</name>
<keyword evidence="1" id="KW-0472">Membrane</keyword>
<proteinExistence type="predicted"/>
<keyword evidence="5" id="KW-1185">Reference proteome</keyword>
<comment type="caution">
    <text evidence="4">The sequence shown here is derived from an EMBL/GenBank/DDBJ whole genome shotgun (WGS) entry which is preliminary data.</text>
</comment>
<organism evidence="4 5">
    <name type="scientific">Sphaerisporangium dianthi</name>
    <dbReference type="NCBI Taxonomy" id="1436120"/>
    <lineage>
        <taxon>Bacteria</taxon>
        <taxon>Bacillati</taxon>
        <taxon>Actinomycetota</taxon>
        <taxon>Actinomycetes</taxon>
        <taxon>Streptosporangiales</taxon>
        <taxon>Streptosporangiaceae</taxon>
        <taxon>Sphaerisporangium</taxon>
    </lineage>
</organism>
<evidence type="ECO:0000256" key="1">
    <source>
        <dbReference type="PROSITE-ProRule" id="PRU00473"/>
    </source>
</evidence>
<evidence type="ECO:0000313" key="5">
    <source>
        <dbReference type="Proteomes" id="UP001596004"/>
    </source>
</evidence>
<dbReference type="RefSeq" id="WP_380844136.1">
    <property type="nucleotide sequence ID" value="NZ_JBHSFP010000019.1"/>
</dbReference>
<reference evidence="5" key="1">
    <citation type="journal article" date="2019" name="Int. J. Syst. Evol. Microbiol.">
        <title>The Global Catalogue of Microorganisms (GCM) 10K type strain sequencing project: providing services to taxonomists for standard genome sequencing and annotation.</title>
        <authorList>
            <consortium name="The Broad Institute Genomics Platform"/>
            <consortium name="The Broad Institute Genome Sequencing Center for Infectious Disease"/>
            <person name="Wu L."/>
            <person name="Ma J."/>
        </authorList>
    </citation>
    <scope>NUCLEOTIDE SEQUENCE [LARGE SCALE GENOMIC DNA]</scope>
    <source>
        <strain evidence="5">CGMCC 4.7132</strain>
    </source>
</reference>
<dbReference type="Pfam" id="PF00691">
    <property type="entry name" value="OmpA"/>
    <property type="match status" value="1"/>
</dbReference>
<keyword evidence="2" id="KW-0732">Signal</keyword>
<feature type="domain" description="OmpA-like" evidence="3">
    <location>
        <begin position="310"/>
        <end position="429"/>
    </location>
</feature>
<dbReference type="PANTHER" id="PTHR30329">
    <property type="entry name" value="STATOR ELEMENT OF FLAGELLAR MOTOR COMPLEX"/>
    <property type="match status" value="1"/>
</dbReference>
<evidence type="ECO:0000256" key="2">
    <source>
        <dbReference type="SAM" id="SignalP"/>
    </source>
</evidence>
<dbReference type="EMBL" id="JBHSFP010000019">
    <property type="protein sequence ID" value="MFC4534075.1"/>
    <property type="molecule type" value="Genomic_DNA"/>
</dbReference>
<sequence length="429" mass="44953">MEAEPPPRARRALAPLVAAVLAFPSLSACDLTQPVAEDGDACAWLSAPRVPDAEAKIASHTVFLVDVTASFLPAKGEQSRTLDPKGVVTAIMGGDFQGEGEHLVSIGAFEGASTKTAWPTLRAAMPPATGGDATVAQEEQEMIGCVSDAIASAEDTAPLSTGTDVLGAMTQAGEILGGDDGQEGVDQKGPTARRLAVITDGLSNSGCLDLRRVLKDGADPDGALRACPRAKGLARLGGVDTRLFGIGTQVSDRVLSSEHAEWLKGYWREVCRSLKVGGTGCVQPPGATRTVRSGVDRTDDPVIAFPAIHKDPRSDDIPSELLFATDSATLTARAKALLTQVVGKGRHVVEVIGYTDSRASAAYNRDLSQRRASAVLRYLLAHGLASPGTRAEGRGETGRKCTREHPKGVADEACMAENRRVTIRYGGRP</sequence>
<dbReference type="PANTHER" id="PTHR30329:SF21">
    <property type="entry name" value="LIPOPROTEIN YIAD-RELATED"/>
    <property type="match status" value="1"/>
</dbReference>
<protein>
    <submittedName>
        <fullName evidence="4">OmpA family protein</fullName>
    </submittedName>
</protein>
<dbReference type="PROSITE" id="PS51123">
    <property type="entry name" value="OMPA_2"/>
    <property type="match status" value="1"/>
</dbReference>
<dbReference type="InterPro" id="IPR036737">
    <property type="entry name" value="OmpA-like_sf"/>
</dbReference>
<dbReference type="InterPro" id="IPR050330">
    <property type="entry name" value="Bact_OuterMem_StrucFunc"/>
</dbReference>
<evidence type="ECO:0000259" key="3">
    <source>
        <dbReference type="PROSITE" id="PS51123"/>
    </source>
</evidence>
<evidence type="ECO:0000313" key="4">
    <source>
        <dbReference type="EMBL" id="MFC4534075.1"/>
    </source>
</evidence>
<feature type="signal peptide" evidence="2">
    <location>
        <begin position="1"/>
        <end position="28"/>
    </location>
</feature>
<feature type="chain" id="PRO_5045888531" evidence="2">
    <location>
        <begin position="29"/>
        <end position="429"/>
    </location>
</feature>
<dbReference type="SUPFAM" id="SSF103088">
    <property type="entry name" value="OmpA-like"/>
    <property type="match status" value="1"/>
</dbReference>
<dbReference type="InterPro" id="IPR006665">
    <property type="entry name" value="OmpA-like"/>
</dbReference>